<accession>A0A6M0IF07</accession>
<feature type="region of interest" description="Disordered" evidence="1">
    <location>
        <begin position="96"/>
        <end position="116"/>
    </location>
</feature>
<name>A0A6M0IF07_9BACT</name>
<evidence type="ECO:0000256" key="1">
    <source>
        <dbReference type="SAM" id="MobiDB-lite"/>
    </source>
</evidence>
<keyword evidence="3" id="KW-1185">Reference proteome</keyword>
<organism evidence="2 3">
    <name type="scientific">Spirosoma agri</name>
    <dbReference type="NCBI Taxonomy" id="1987381"/>
    <lineage>
        <taxon>Bacteria</taxon>
        <taxon>Pseudomonadati</taxon>
        <taxon>Bacteroidota</taxon>
        <taxon>Cytophagia</taxon>
        <taxon>Cytophagales</taxon>
        <taxon>Cytophagaceae</taxon>
        <taxon>Spirosoma</taxon>
    </lineage>
</organism>
<dbReference type="AlphaFoldDB" id="A0A6M0IF07"/>
<dbReference type="PROSITE" id="PS51257">
    <property type="entry name" value="PROKAR_LIPOPROTEIN"/>
    <property type="match status" value="1"/>
</dbReference>
<comment type="caution">
    <text evidence="2">The sequence shown here is derived from an EMBL/GenBank/DDBJ whole genome shotgun (WGS) entry which is preliminary data.</text>
</comment>
<dbReference type="RefSeq" id="WP_164036175.1">
    <property type="nucleotide sequence ID" value="NZ_JAAGNZ010000001.1"/>
</dbReference>
<dbReference type="Proteomes" id="UP000477386">
    <property type="component" value="Unassembled WGS sequence"/>
</dbReference>
<evidence type="ECO:0008006" key="4">
    <source>
        <dbReference type="Google" id="ProtNLM"/>
    </source>
</evidence>
<gene>
    <name evidence="2" type="ORF">GK091_08190</name>
</gene>
<sequence>MRTILLLGLVPSLIACSGKSDADKPLLDEAARYHTEATAVQEQLEPLIDQIDSVRTLLVKKTSPAAKRTTQSLDSLKTAFEEWEENLVEVPGMKHEHHEHGTGEHHHHHANNNDTKDLPAIQMRDLQREFLTNIKQISVQTRQALDRAKNVQ</sequence>
<dbReference type="EMBL" id="JAAGNZ010000001">
    <property type="protein sequence ID" value="NEU66859.1"/>
    <property type="molecule type" value="Genomic_DNA"/>
</dbReference>
<reference evidence="2 3" key="1">
    <citation type="submission" date="2020-02" db="EMBL/GenBank/DDBJ databases">
        <title>Draft genome sequence of two Spirosoma agri KCTC 52727 and Spirosoma terrae KCTC 52035.</title>
        <authorList>
            <person name="Rojas J."/>
            <person name="Ambika Manirajan B."/>
            <person name="Ratering S."/>
            <person name="Suarez C."/>
            <person name="Schnell S."/>
        </authorList>
    </citation>
    <scope>NUCLEOTIDE SEQUENCE [LARGE SCALE GENOMIC DNA]</scope>
    <source>
        <strain evidence="2 3">KCTC 52727</strain>
    </source>
</reference>
<evidence type="ECO:0000313" key="2">
    <source>
        <dbReference type="EMBL" id="NEU66859.1"/>
    </source>
</evidence>
<evidence type="ECO:0000313" key="3">
    <source>
        <dbReference type="Proteomes" id="UP000477386"/>
    </source>
</evidence>
<protein>
    <recommendedName>
        <fullName evidence="4">Viral A-type inclusion protein</fullName>
    </recommendedName>
</protein>
<proteinExistence type="predicted"/>